<dbReference type="Gene3D" id="3.60.20.10">
    <property type="entry name" value="Glutamine Phosphoribosylpyrophosphate, subunit 1, domain 1"/>
    <property type="match status" value="1"/>
</dbReference>
<dbReference type="InterPro" id="IPR029055">
    <property type="entry name" value="Ntn_hydrolases_N"/>
</dbReference>
<dbReference type="WBParaSite" id="DME_0000397101-mRNA-1">
    <property type="protein sequence ID" value="DME_0000397101-mRNA-1"/>
    <property type="gene ID" value="DME_0000397101"/>
</dbReference>
<evidence type="ECO:0000256" key="8">
    <source>
        <dbReference type="ARBA" id="ARBA00022807"/>
    </source>
</evidence>
<dbReference type="Gene3D" id="1.20.58.80">
    <property type="entry name" value="Phosphotransferase system, lactose/cellobiose-type IIA subunit"/>
    <property type="match status" value="2"/>
</dbReference>
<feature type="compositionally biased region" description="Low complexity" evidence="14">
    <location>
        <begin position="185"/>
        <end position="195"/>
    </location>
</feature>
<feature type="domain" description="Calpain catalytic" evidence="15">
    <location>
        <begin position="256"/>
        <end position="518"/>
    </location>
</feature>
<dbReference type="SMART" id="SM00720">
    <property type="entry name" value="calpain_III"/>
    <property type="match status" value="1"/>
</dbReference>
<dbReference type="Pfam" id="PF01067">
    <property type="entry name" value="Calpain_III"/>
    <property type="match status" value="1"/>
</dbReference>
<evidence type="ECO:0000313" key="18">
    <source>
        <dbReference type="Proteomes" id="UP000274756"/>
    </source>
</evidence>
<dbReference type="FunFam" id="3.60.20.10:FF:000031">
    <property type="entry name" value="Proteasome subunit alpha type"/>
    <property type="match status" value="1"/>
</dbReference>
<dbReference type="InterPro" id="IPR022682">
    <property type="entry name" value="Calpain_domain_III"/>
</dbReference>
<dbReference type="PROSITE" id="PS00854">
    <property type="entry name" value="PROTEASOME_BETA_1"/>
    <property type="match status" value="1"/>
</dbReference>
<dbReference type="EMBL" id="UYYG01001164">
    <property type="protein sequence ID" value="VDN58003.1"/>
    <property type="molecule type" value="Genomic_DNA"/>
</dbReference>
<dbReference type="GO" id="GO:0019773">
    <property type="term" value="C:proteasome core complex, alpha-subunit complex"/>
    <property type="evidence" value="ECO:0007669"/>
    <property type="project" value="UniProtKB-UniRule"/>
</dbReference>
<evidence type="ECO:0000313" key="16">
    <source>
        <dbReference type="EMBL" id="VDN58003.1"/>
    </source>
</evidence>
<evidence type="ECO:0000256" key="5">
    <source>
        <dbReference type="ARBA" id="ARBA00022490"/>
    </source>
</evidence>
<dbReference type="CDD" id="cd03752">
    <property type="entry name" value="proteasome_alpha_type_4"/>
    <property type="match status" value="1"/>
</dbReference>
<dbReference type="InterPro" id="IPR001353">
    <property type="entry name" value="Proteasome_sua/b"/>
</dbReference>
<feature type="active site" evidence="11">
    <location>
        <position position="285"/>
    </location>
</feature>
<dbReference type="SMART" id="SM00948">
    <property type="entry name" value="Proteasome_A_N"/>
    <property type="match status" value="1"/>
</dbReference>
<dbReference type="STRING" id="318479.A0A158Q442"/>
<protein>
    <recommendedName>
        <fullName evidence="4">Proteasome subunit alpha type-4</fullName>
    </recommendedName>
</protein>
<dbReference type="PANTHER" id="PTHR46143">
    <property type="entry name" value="CALPAIN-7"/>
    <property type="match status" value="1"/>
</dbReference>
<dbReference type="SUPFAM" id="SSF49758">
    <property type="entry name" value="Calpain large subunit, middle domain (domain III)"/>
    <property type="match status" value="2"/>
</dbReference>
<dbReference type="InterPro" id="IPR016050">
    <property type="entry name" value="Proteasome_bsu_CS"/>
</dbReference>
<evidence type="ECO:0000256" key="11">
    <source>
        <dbReference type="PIRSR" id="PIRSR622684-1"/>
    </source>
</evidence>
<dbReference type="Proteomes" id="UP000038040">
    <property type="component" value="Unplaced"/>
</dbReference>
<evidence type="ECO:0000256" key="2">
    <source>
        <dbReference type="ARBA" id="ARBA00004123"/>
    </source>
</evidence>
<keyword evidence="7" id="KW-0378">Hydrolase</keyword>
<dbReference type="InterPro" id="IPR036213">
    <property type="entry name" value="Calpain_III_sf"/>
</dbReference>
<dbReference type="InterPro" id="IPR038765">
    <property type="entry name" value="Papain-like_cys_pep_sf"/>
</dbReference>
<reference evidence="19" key="1">
    <citation type="submission" date="2016-04" db="UniProtKB">
        <authorList>
            <consortium name="WormBaseParasite"/>
        </authorList>
    </citation>
    <scope>IDENTIFICATION</scope>
</reference>
<dbReference type="SMART" id="SM00230">
    <property type="entry name" value="CysPc"/>
    <property type="match status" value="1"/>
</dbReference>
<evidence type="ECO:0000256" key="12">
    <source>
        <dbReference type="PROSITE-ProRule" id="PRU00239"/>
    </source>
</evidence>
<dbReference type="PANTHER" id="PTHR46143:SF1">
    <property type="entry name" value="CALPAIN-7"/>
    <property type="match status" value="1"/>
</dbReference>
<dbReference type="Gene3D" id="3.90.70.10">
    <property type="entry name" value="Cysteine proteinases"/>
    <property type="match status" value="1"/>
</dbReference>
<dbReference type="InterPro" id="IPR001300">
    <property type="entry name" value="Peptidase_C2_calpain_cat"/>
</dbReference>
<accession>A0A158Q442</accession>
<organism evidence="17 19">
    <name type="scientific">Dracunculus medinensis</name>
    <name type="common">Guinea worm</name>
    <dbReference type="NCBI Taxonomy" id="318479"/>
    <lineage>
        <taxon>Eukaryota</taxon>
        <taxon>Metazoa</taxon>
        <taxon>Ecdysozoa</taxon>
        <taxon>Nematoda</taxon>
        <taxon>Chromadorea</taxon>
        <taxon>Rhabditida</taxon>
        <taxon>Spirurina</taxon>
        <taxon>Dracunculoidea</taxon>
        <taxon>Dracunculidae</taxon>
        <taxon>Dracunculus</taxon>
    </lineage>
</organism>
<dbReference type="AlphaFoldDB" id="A0A158Q442"/>
<dbReference type="PRINTS" id="PR00704">
    <property type="entry name" value="CALPAIN"/>
</dbReference>
<evidence type="ECO:0000259" key="15">
    <source>
        <dbReference type="PROSITE" id="PS50203"/>
    </source>
</evidence>
<feature type="active site" evidence="11">
    <location>
        <position position="453"/>
    </location>
</feature>
<evidence type="ECO:0000313" key="19">
    <source>
        <dbReference type="WBParaSite" id="DME_0000397101-mRNA-1"/>
    </source>
</evidence>
<keyword evidence="9 13" id="KW-0647">Proteasome</keyword>
<keyword evidence="18" id="KW-1185">Reference proteome</keyword>
<dbReference type="Pfam" id="PF04212">
    <property type="entry name" value="MIT"/>
    <property type="match status" value="1"/>
</dbReference>
<dbReference type="Pfam" id="PF10584">
    <property type="entry name" value="Proteasome_A_N"/>
    <property type="match status" value="1"/>
</dbReference>
<dbReference type="InterPro" id="IPR051297">
    <property type="entry name" value="PalB/RIM13"/>
</dbReference>
<evidence type="ECO:0000256" key="13">
    <source>
        <dbReference type="PROSITE-ProRule" id="PRU00808"/>
    </source>
</evidence>
<dbReference type="InterPro" id="IPR036181">
    <property type="entry name" value="MIT_dom_sf"/>
</dbReference>
<dbReference type="Proteomes" id="UP000274756">
    <property type="component" value="Unassembled WGS sequence"/>
</dbReference>
<evidence type="ECO:0000256" key="10">
    <source>
        <dbReference type="ARBA" id="ARBA00023242"/>
    </source>
</evidence>
<sequence>MDDANRSAQKAVVFDRNGRREAAIYFYFDAANTLLELIAANKISSSYKATAEGYICRAETLKKQNISRKPSIKTEHQLNLERVEFLLNQALDYDEEGCINEAISLYSEAVELCLKANPSCDTEIRRKLRELSRRALDRAESLTKLKDEASGMIELNIPEPLIDEISNLTLSNDVTSPQRAITKQSNSNSNSNSNSKGRLEKDELMVLSATSNINGRLYVPFLNVDLKERFAFPIPYTDKDGILALSNKQKQWLKTWMRPDEFMESPKVIDVVDCGTIKQSIVSDCSFVASLAISARYERRFGRQLVTSIIYPQNKHGQPVYNPCGKYMIKLHINGVWRKVLIDDRFPVDENGQLLCSYSQKKNEIWVPLLEKAYMKVMGGYDFPGSNSSIDMHALTGWIPERIALKSECKEFDATTVFEKLCSRFHQGHCLITLATGKMSQFDIDRTGLVDAHAYAVLDLRKIQGHYSDKDNVNWTPELCKALDYNPLDAQQFDDGVFWIDYESVCHFFDVFYVNWNPAIFPHTFALHAMWSAGVGPVKDLYSVADNPQFLLEVNNELAPCAVWILLTRHITERDDFANNREYITVMVFKSGKKIYSPITQKPMMDAIRINSPHYLCQLVVNDPGIQKYTLVVAQYEKMNTIYYTLRVYSTAKFKLEKIKVPYTVKKKETGEWKDKTAGGCGNGASRETYRNNPIYQLSMDSISDDNDLLIELKGPREYSVGFEVRQISSCRNKKFDTKDSGAFRPGYAFLTLESVPDGTYNIQPMTFLQGQEGPFFLIARRYDTRTTIFSPEGRLYQVEYAMEAISHAGTCLGILASDGILIAAEKRNIHKLLDDEVLAEKIYRLSDNVACTVAGITADANILISRLRFWAAQYEYTYGEPIPVEQLVQTLCNEKQRYTQVGGKRPFGVSLLYMGWDQHFGYQLYQSDPSGNYTGWKATCIGNNHQAAVSLLKQDYKSPDLIEAKKLSMKVLSKTLDVKLSAEKIEMAILTRRGNKTVIEELGNLEVSRLIKEHEERERDQEAQTSS</sequence>
<gene>
    <name evidence="16" type="ORF">DME_LOCUS7976</name>
</gene>
<dbReference type="SUPFAM" id="SSF116846">
    <property type="entry name" value="MIT domain"/>
    <property type="match status" value="2"/>
</dbReference>
<dbReference type="InterPro" id="IPR023332">
    <property type="entry name" value="Proteasome_alpha-type"/>
</dbReference>
<evidence type="ECO:0000256" key="1">
    <source>
        <dbReference type="ARBA" id="ARBA00002000"/>
    </source>
</evidence>
<name>A0A158Q442_DRAME</name>
<dbReference type="SUPFAM" id="SSF56235">
    <property type="entry name" value="N-terminal nucleophile aminohydrolases (Ntn hydrolases)"/>
    <property type="match status" value="1"/>
</dbReference>
<evidence type="ECO:0000256" key="7">
    <source>
        <dbReference type="ARBA" id="ARBA00022801"/>
    </source>
</evidence>
<dbReference type="CDD" id="cd00044">
    <property type="entry name" value="CysPc"/>
    <property type="match status" value="1"/>
</dbReference>
<comment type="similarity">
    <text evidence="13">Belongs to the peptidase T1A family.</text>
</comment>
<keyword evidence="5" id="KW-0963">Cytoplasm</keyword>
<comment type="caution">
    <text evidence="12">Lacks conserved residue(s) required for the propagation of feature annotation.</text>
</comment>
<dbReference type="PROSITE" id="PS00388">
    <property type="entry name" value="PROTEASOME_ALPHA_1"/>
    <property type="match status" value="1"/>
</dbReference>
<reference evidence="16 18" key="2">
    <citation type="submission" date="2018-11" db="EMBL/GenBank/DDBJ databases">
        <authorList>
            <consortium name="Pathogen Informatics"/>
        </authorList>
    </citation>
    <scope>NUCLEOTIDE SEQUENCE [LARGE SCALE GENOMIC DNA]</scope>
</reference>
<dbReference type="InterPro" id="IPR000426">
    <property type="entry name" value="Proteasome_asu_N"/>
</dbReference>
<dbReference type="PROSITE" id="PS51475">
    <property type="entry name" value="PROTEASOME_ALPHA_2"/>
    <property type="match status" value="1"/>
</dbReference>
<comment type="similarity">
    <text evidence="3">Belongs to the peptidase C2 family.</text>
</comment>
<keyword evidence="10" id="KW-0539">Nucleus</keyword>
<dbReference type="SUPFAM" id="SSF54001">
    <property type="entry name" value="Cysteine proteinases"/>
    <property type="match status" value="1"/>
</dbReference>
<dbReference type="PROSITE" id="PS50203">
    <property type="entry name" value="CALPAIN_CAT"/>
    <property type="match status" value="1"/>
</dbReference>
<evidence type="ECO:0000256" key="9">
    <source>
        <dbReference type="ARBA" id="ARBA00022942"/>
    </source>
</evidence>
<proteinExistence type="inferred from homology"/>
<evidence type="ECO:0000256" key="4">
    <source>
        <dbReference type="ARBA" id="ARBA00021341"/>
    </source>
</evidence>
<keyword evidence="6" id="KW-0645">Protease</keyword>
<dbReference type="Pfam" id="PF00227">
    <property type="entry name" value="Proteasome"/>
    <property type="match status" value="1"/>
</dbReference>
<dbReference type="GO" id="GO:0004198">
    <property type="term" value="F:calcium-dependent cysteine-type endopeptidase activity"/>
    <property type="evidence" value="ECO:0007669"/>
    <property type="project" value="InterPro"/>
</dbReference>
<keyword evidence="8" id="KW-0788">Thiol protease</keyword>
<evidence type="ECO:0000256" key="14">
    <source>
        <dbReference type="SAM" id="MobiDB-lite"/>
    </source>
</evidence>
<dbReference type="NCBIfam" id="NF003075">
    <property type="entry name" value="PRK03996.1"/>
    <property type="match status" value="1"/>
</dbReference>
<comment type="subcellular location">
    <subcellularLocation>
        <location evidence="2">Nucleus</location>
    </subcellularLocation>
</comment>
<dbReference type="OrthoDB" id="167576at2759"/>
<dbReference type="GO" id="GO:0006511">
    <property type="term" value="P:ubiquitin-dependent protein catabolic process"/>
    <property type="evidence" value="ECO:0007669"/>
    <property type="project" value="InterPro"/>
</dbReference>
<dbReference type="SMART" id="SM00745">
    <property type="entry name" value="MIT"/>
    <property type="match status" value="2"/>
</dbReference>
<comment type="function">
    <text evidence="1">The proteasome is a multicatalytic proteinase complex which is characterized by its ability to cleave peptides with Arg, Phe, Tyr, Leu, and Glu adjacent to the leaving group at neutral or slightly basic pH. The proteasome has an ATP-dependent proteolytic activity.</text>
</comment>
<dbReference type="InterPro" id="IPR007330">
    <property type="entry name" value="MIT_dom"/>
</dbReference>
<dbReference type="GO" id="GO:0005634">
    <property type="term" value="C:nucleus"/>
    <property type="evidence" value="ECO:0007669"/>
    <property type="project" value="UniProtKB-SubCell"/>
</dbReference>
<dbReference type="Pfam" id="PF00648">
    <property type="entry name" value="Peptidase_C2"/>
    <property type="match status" value="1"/>
</dbReference>
<evidence type="ECO:0000256" key="3">
    <source>
        <dbReference type="ARBA" id="ARBA00007623"/>
    </source>
</evidence>
<feature type="region of interest" description="Disordered" evidence="14">
    <location>
        <begin position="176"/>
        <end position="197"/>
    </location>
</feature>
<dbReference type="Gene3D" id="2.60.120.380">
    <property type="match status" value="2"/>
</dbReference>
<evidence type="ECO:0000256" key="6">
    <source>
        <dbReference type="ARBA" id="ARBA00022670"/>
    </source>
</evidence>
<dbReference type="InterPro" id="IPR022683">
    <property type="entry name" value="Calpain_III"/>
</dbReference>
<evidence type="ECO:0000313" key="17">
    <source>
        <dbReference type="Proteomes" id="UP000038040"/>
    </source>
</evidence>
<dbReference type="InterPro" id="IPR022684">
    <property type="entry name" value="Calpain_cysteine_protease"/>
</dbReference>